<keyword evidence="1" id="KW-1133">Transmembrane helix</keyword>
<dbReference type="Proteomes" id="UP000646211">
    <property type="component" value="Unassembled WGS sequence"/>
</dbReference>
<comment type="caution">
    <text evidence="2">The sequence shown here is derived from an EMBL/GenBank/DDBJ whole genome shotgun (WGS) entry which is preliminary data.</text>
</comment>
<evidence type="ECO:0000256" key="1">
    <source>
        <dbReference type="SAM" id="Phobius"/>
    </source>
</evidence>
<accession>A0A930UA44</accession>
<sequence length="277" mass="30839">MARKIEVIQQEIFDNIAANENLAVLTSTSKVSVYRLIVFIVAFSIWTLENLFDTHLKEVKEVIKNDKSHRPSWYITKAKSFQYGFPLIFDTDKYDNTGYTDAQVEASKIIKYAAATPNAGQVLIKIATETGGVLSPVSNAQKIAFDAYFKEIADMGVKYIVVNHLPDILLLNIQIFRDPLVLDANGMSILNANYPVQDAINEYMKELPFNGELVLAHLIDKLQLADGVVIPNLVNAESQSIDINTGVYNAAVPITVKTIPESGYFSIPDFNNITYVV</sequence>
<keyword evidence="1" id="KW-0472">Membrane</keyword>
<protein>
    <submittedName>
        <fullName evidence="2">Nucleotidyltransferase</fullName>
    </submittedName>
</protein>
<dbReference type="EMBL" id="JADHEC010000004">
    <property type="protein sequence ID" value="MBF2707531.1"/>
    <property type="molecule type" value="Genomic_DNA"/>
</dbReference>
<feature type="transmembrane region" description="Helical" evidence="1">
    <location>
        <begin position="33"/>
        <end position="52"/>
    </location>
</feature>
<evidence type="ECO:0000313" key="3">
    <source>
        <dbReference type="Proteomes" id="UP000646211"/>
    </source>
</evidence>
<keyword evidence="3" id="KW-1185">Reference proteome</keyword>
<reference evidence="2" key="1">
    <citation type="submission" date="2020-11" db="EMBL/GenBank/DDBJ databases">
        <title>Genome of Flavobacterium soyangense.</title>
        <authorList>
            <person name="Liu Q."/>
            <person name="Xin Y.-H."/>
        </authorList>
    </citation>
    <scope>NUCLEOTIDE SEQUENCE</scope>
    <source>
        <strain evidence="2">CGMCC 1.13493</strain>
    </source>
</reference>
<keyword evidence="1" id="KW-0812">Transmembrane</keyword>
<organism evidence="2 3">
    <name type="scientific">Flavobacterium soyangense</name>
    <dbReference type="NCBI Taxonomy" id="2023265"/>
    <lineage>
        <taxon>Bacteria</taxon>
        <taxon>Pseudomonadati</taxon>
        <taxon>Bacteroidota</taxon>
        <taxon>Flavobacteriia</taxon>
        <taxon>Flavobacteriales</taxon>
        <taxon>Flavobacteriaceae</taxon>
        <taxon>Flavobacterium</taxon>
    </lineage>
</organism>
<evidence type="ECO:0000313" key="2">
    <source>
        <dbReference type="EMBL" id="MBF2707531.1"/>
    </source>
</evidence>
<name>A0A930UA44_9FLAO</name>
<dbReference type="AlphaFoldDB" id="A0A930UA44"/>
<gene>
    <name evidence="2" type="ORF">IR213_02825</name>
</gene>
<proteinExistence type="predicted"/>
<dbReference type="RefSeq" id="WP_194310798.1">
    <property type="nucleotide sequence ID" value="NZ_JADHEC010000004.1"/>
</dbReference>